<accession>A0A011PHG3</accession>
<dbReference type="Gene3D" id="1.20.120.1490">
    <property type="match status" value="1"/>
</dbReference>
<keyword evidence="3" id="KW-1185">Reference proteome</keyword>
<dbReference type="GO" id="GO:0051082">
    <property type="term" value="F:unfolded protein binding"/>
    <property type="evidence" value="ECO:0007669"/>
    <property type="project" value="TreeGrafter"/>
</dbReference>
<keyword evidence="1" id="KW-0732">Signal</keyword>
<dbReference type="eggNOG" id="COG3678">
    <property type="taxonomic scope" value="Bacteria"/>
</dbReference>
<dbReference type="Pfam" id="PF13801">
    <property type="entry name" value="Metal_resist"/>
    <property type="match status" value="1"/>
</dbReference>
<feature type="signal peptide" evidence="1">
    <location>
        <begin position="1"/>
        <end position="19"/>
    </location>
</feature>
<dbReference type="PANTHER" id="PTHR38102:SF1">
    <property type="entry name" value="PERIPLASMIC CHAPERONE SPY"/>
    <property type="match status" value="1"/>
</dbReference>
<dbReference type="PANTHER" id="PTHR38102">
    <property type="entry name" value="PERIPLASMIC CHAPERONE SPY"/>
    <property type="match status" value="1"/>
</dbReference>
<dbReference type="InterPro" id="IPR052211">
    <property type="entry name" value="Cpx_auxiliary_protein"/>
</dbReference>
<sequence>MTTPRRTLAILLAAGISLAAPLTVEAGPPGAAYDCLGPQAAQGHRDGVPPLMKGLKLTAEQQARIAELRKQDADLMDEKFKHVRDTRMQLDEMQMKGQYDELQVKKLTEEGAQVMAELEQIRARQQHQMMDMLTPEQRKEFVAQSQRMMQRRLEQRVRQSGG</sequence>
<protein>
    <submittedName>
        <fullName evidence="2">Periplasmic protein</fullName>
    </submittedName>
</protein>
<evidence type="ECO:0000313" key="2">
    <source>
        <dbReference type="EMBL" id="EXI86976.1"/>
    </source>
</evidence>
<dbReference type="Proteomes" id="UP000022141">
    <property type="component" value="Unassembled WGS sequence"/>
</dbReference>
<dbReference type="InterPro" id="IPR025961">
    <property type="entry name" value="Metal_resist"/>
</dbReference>
<dbReference type="EMBL" id="JEMY01000038">
    <property type="protein sequence ID" value="EXI86976.1"/>
    <property type="molecule type" value="Genomic_DNA"/>
</dbReference>
<organism evidence="2 3">
    <name type="scientific">Accumulibacter regalis</name>
    <dbReference type="NCBI Taxonomy" id="522306"/>
    <lineage>
        <taxon>Bacteria</taxon>
        <taxon>Pseudomonadati</taxon>
        <taxon>Pseudomonadota</taxon>
        <taxon>Betaproteobacteria</taxon>
        <taxon>Candidatus Accumulibacter</taxon>
    </lineage>
</organism>
<reference evidence="2" key="1">
    <citation type="submission" date="2014-02" db="EMBL/GenBank/DDBJ databases">
        <title>Expanding our view of genomic diversity in Candidatus Accumulibacter clades.</title>
        <authorList>
            <person name="Skennerton C.T."/>
            <person name="Barr J.J."/>
            <person name="Slater F.R."/>
            <person name="Bond P.L."/>
            <person name="Tyson G.W."/>
        </authorList>
    </citation>
    <scope>NUCLEOTIDE SEQUENCE [LARGE SCALE GENOMIC DNA]</scope>
</reference>
<comment type="caution">
    <text evidence="2">The sequence shown here is derived from an EMBL/GenBank/DDBJ whole genome shotgun (WGS) entry which is preliminary data.</text>
</comment>
<dbReference type="PATRIC" id="fig|1454004.3.peg.2861"/>
<dbReference type="GO" id="GO:0030288">
    <property type="term" value="C:outer membrane-bounded periplasmic space"/>
    <property type="evidence" value="ECO:0007669"/>
    <property type="project" value="TreeGrafter"/>
</dbReference>
<dbReference type="STRING" id="1454004.AW11_02768"/>
<evidence type="ECO:0000256" key="1">
    <source>
        <dbReference type="SAM" id="SignalP"/>
    </source>
</evidence>
<name>A0A011PHG3_ACCRE</name>
<proteinExistence type="predicted"/>
<evidence type="ECO:0000313" key="3">
    <source>
        <dbReference type="Proteomes" id="UP000022141"/>
    </source>
</evidence>
<gene>
    <name evidence="2" type="ORF">AW11_02768</name>
</gene>
<feature type="chain" id="PRO_5001461325" evidence="1">
    <location>
        <begin position="20"/>
        <end position="162"/>
    </location>
</feature>
<dbReference type="AlphaFoldDB" id="A0A011PHG3"/>